<name>A0A5A7UBH4_CUCMM</name>
<accession>A0A5A7UBH4</accession>
<dbReference type="AlphaFoldDB" id="A0A5A7UBH4"/>
<reference evidence="1 2" key="1">
    <citation type="submission" date="2019-08" db="EMBL/GenBank/DDBJ databases">
        <title>Draft genome sequences of two oriental melons (Cucumis melo L. var makuwa).</title>
        <authorList>
            <person name="Kwon S.-Y."/>
        </authorList>
    </citation>
    <scope>NUCLEOTIDE SEQUENCE [LARGE SCALE GENOMIC DNA]</scope>
    <source>
        <strain evidence="2">cv. SW 3</strain>
        <tissue evidence="1">Leaf</tissue>
    </source>
</reference>
<gene>
    <name evidence="1" type="ORF">E6C27_scaffold120G001100</name>
</gene>
<comment type="caution">
    <text evidence="1">The sequence shown here is derived from an EMBL/GenBank/DDBJ whole genome shotgun (WGS) entry which is preliminary data.</text>
</comment>
<evidence type="ECO:0000313" key="1">
    <source>
        <dbReference type="EMBL" id="KAA0052510.1"/>
    </source>
</evidence>
<organism evidence="1 2">
    <name type="scientific">Cucumis melo var. makuwa</name>
    <name type="common">Oriental melon</name>
    <dbReference type="NCBI Taxonomy" id="1194695"/>
    <lineage>
        <taxon>Eukaryota</taxon>
        <taxon>Viridiplantae</taxon>
        <taxon>Streptophyta</taxon>
        <taxon>Embryophyta</taxon>
        <taxon>Tracheophyta</taxon>
        <taxon>Spermatophyta</taxon>
        <taxon>Magnoliopsida</taxon>
        <taxon>eudicotyledons</taxon>
        <taxon>Gunneridae</taxon>
        <taxon>Pentapetalae</taxon>
        <taxon>rosids</taxon>
        <taxon>fabids</taxon>
        <taxon>Cucurbitales</taxon>
        <taxon>Cucurbitaceae</taxon>
        <taxon>Benincaseae</taxon>
        <taxon>Cucumis</taxon>
    </lineage>
</organism>
<dbReference type="Proteomes" id="UP000321393">
    <property type="component" value="Unassembled WGS sequence"/>
</dbReference>
<evidence type="ECO:0000313" key="2">
    <source>
        <dbReference type="Proteomes" id="UP000321393"/>
    </source>
</evidence>
<proteinExistence type="predicted"/>
<sequence length="149" mass="17223">MPFPRRRFADSSFAIAMDSTVLAALHIIQFTVILELHAEKFVSWWLYMYKHSLALHGIAILPRLGMFLDLLPLAKAWNVRVPEIAESHKTVPHTEHSRSSIVESILALFRLNVQHLARLFDFFQILRESPELLDFSLLFGCDEIVVRLI</sequence>
<protein>
    <submittedName>
        <fullName evidence="1">Uncharacterized protein</fullName>
    </submittedName>
</protein>
<dbReference type="EMBL" id="SSTE01010327">
    <property type="protein sequence ID" value="KAA0052510.1"/>
    <property type="molecule type" value="Genomic_DNA"/>
</dbReference>